<feature type="repeat" description="LDL-receptor class B" evidence="10">
    <location>
        <begin position="43"/>
        <end position="85"/>
    </location>
</feature>
<dbReference type="InterPro" id="IPR000742">
    <property type="entry name" value="EGF"/>
</dbReference>
<evidence type="ECO:0000259" key="12">
    <source>
        <dbReference type="PROSITE" id="PS50227"/>
    </source>
</evidence>
<feature type="repeat" description="LDL-receptor class B" evidence="10">
    <location>
        <begin position="428"/>
        <end position="470"/>
    </location>
</feature>
<feature type="domain" description="Sushi" evidence="14">
    <location>
        <begin position="176"/>
        <end position="236"/>
    </location>
</feature>
<evidence type="ECO:0000256" key="5">
    <source>
        <dbReference type="ARBA" id="ARBA00022729"/>
    </source>
</evidence>
<evidence type="ECO:0000256" key="2">
    <source>
        <dbReference type="ARBA" id="ARBA00006373"/>
    </source>
</evidence>
<feature type="repeat" description="LDL-receptor class B" evidence="10">
    <location>
        <begin position="780"/>
        <end position="822"/>
    </location>
</feature>
<evidence type="ECO:0000259" key="13">
    <source>
        <dbReference type="PROSITE" id="PS50825"/>
    </source>
</evidence>
<feature type="domain" description="Sushi" evidence="14">
    <location>
        <begin position="1000"/>
        <end position="1060"/>
    </location>
</feature>
<evidence type="ECO:0000256" key="8">
    <source>
        <dbReference type="ARBA" id="ARBA00023180"/>
    </source>
</evidence>
<dbReference type="RefSeq" id="XP_031559988.1">
    <property type="nucleotide sequence ID" value="XM_031704128.1"/>
</dbReference>
<dbReference type="GO" id="GO:0017147">
    <property type="term" value="F:Wnt-protein binding"/>
    <property type="evidence" value="ECO:0007669"/>
    <property type="project" value="TreeGrafter"/>
</dbReference>
<dbReference type="OrthoDB" id="9990982at2759"/>
<dbReference type="GO" id="GO:0042813">
    <property type="term" value="F:Wnt receptor activity"/>
    <property type="evidence" value="ECO:0007669"/>
    <property type="project" value="TreeGrafter"/>
</dbReference>
<evidence type="ECO:0000256" key="9">
    <source>
        <dbReference type="PROSITE-ProRule" id="PRU00302"/>
    </source>
</evidence>
<feature type="domain" description="Sushi" evidence="14">
    <location>
        <begin position="1061"/>
        <end position="1123"/>
    </location>
</feature>
<dbReference type="KEGG" id="aten:116296159"/>
<dbReference type="InterPro" id="IPR000033">
    <property type="entry name" value="LDLR_classB_rpt"/>
</dbReference>
<dbReference type="CDD" id="cd12087">
    <property type="entry name" value="TM_EGFR-like"/>
    <property type="match status" value="1"/>
</dbReference>
<feature type="domain" description="Sushi" evidence="14">
    <location>
        <begin position="1479"/>
        <end position="1538"/>
    </location>
</feature>
<dbReference type="SMART" id="SM00032">
    <property type="entry name" value="CCP"/>
    <property type="match status" value="10"/>
</dbReference>
<keyword evidence="11" id="KW-0472">Membrane</keyword>
<evidence type="ECO:0000259" key="14">
    <source>
        <dbReference type="PROSITE" id="PS50923"/>
    </source>
</evidence>
<dbReference type="Gene3D" id="2.120.10.30">
    <property type="entry name" value="TolB, C-terminal domain"/>
    <property type="match status" value="3"/>
</dbReference>
<dbReference type="SMART" id="SM00181">
    <property type="entry name" value="EGF"/>
    <property type="match status" value="3"/>
</dbReference>
<dbReference type="InterPro" id="IPR003410">
    <property type="entry name" value="HYR_dom"/>
</dbReference>
<feature type="domain" description="Sushi" evidence="14">
    <location>
        <begin position="1208"/>
        <end position="1270"/>
    </location>
</feature>
<keyword evidence="5" id="KW-0732">Signal</keyword>
<feature type="domain" description="Sushi" evidence="14">
    <location>
        <begin position="1271"/>
        <end position="1332"/>
    </location>
</feature>
<dbReference type="InterPro" id="IPR000436">
    <property type="entry name" value="Sushi_SCR_CCP_dom"/>
</dbReference>
<keyword evidence="15" id="KW-1185">Reference proteome</keyword>
<dbReference type="FunFam" id="2.120.10.30:FF:000008">
    <property type="entry name" value="Low-density lipoprotein receptor-related protein 4"/>
    <property type="match status" value="1"/>
</dbReference>
<dbReference type="PROSITE" id="PS51120">
    <property type="entry name" value="LDLRB"/>
    <property type="match status" value="10"/>
</dbReference>
<accession>A0A6P8HX57</accession>
<dbReference type="InterPro" id="IPR035976">
    <property type="entry name" value="Sushi/SCR/CCP_sf"/>
</dbReference>
<keyword evidence="9" id="KW-0768">Sushi</keyword>
<dbReference type="Gene3D" id="2.10.50.10">
    <property type="entry name" value="Tumor Necrosis Factor Receptor, subunit A, domain 2"/>
    <property type="match status" value="1"/>
</dbReference>
<feature type="disulfide bond" evidence="9">
    <location>
        <begin position="178"/>
        <end position="221"/>
    </location>
</feature>
<dbReference type="PANTHER" id="PTHR46513">
    <property type="entry name" value="VITELLOGENIN RECEPTOR-LIKE PROTEIN-RELATED-RELATED"/>
    <property type="match status" value="1"/>
</dbReference>
<dbReference type="InterPro" id="IPR050778">
    <property type="entry name" value="Cueball_EGF_LRP_Nidogen"/>
</dbReference>
<feature type="repeat" description="LDL-receptor class B" evidence="10">
    <location>
        <begin position="558"/>
        <end position="600"/>
    </location>
</feature>
<dbReference type="InterPro" id="IPR009030">
    <property type="entry name" value="Growth_fac_rcpt_cys_sf"/>
</dbReference>
<keyword evidence="7 9" id="KW-1015">Disulfide bond</keyword>
<feature type="domain" description="Sushi" evidence="14">
    <location>
        <begin position="1770"/>
        <end position="1829"/>
    </location>
</feature>
<feature type="domain" description="Sushi" evidence="14">
    <location>
        <begin position="1539"/>
        <end position="1606"/>
    </location>
</feature>
<dbReference type="InterPro" id="IPR011042">
    <property type="entry name" value="6-blade_b-propeller_TolB-like"/>
</dbReference>
<dbReference type="PANTHER" id="PTHR46513:SF13">
    <property type="entry name" value="EGF-LIKE DOMAIN-CONTAINING PROTEIN"/>
    <property type="match status" value="1"/>
</dbReference>
<evidence type="ECO:0000256" key="7">
    <source>
        <dbReference type="ARBA" id="ARBA00023157"/>
    </source>
</evidence>
<keyword evidence="6" id="KW-0677">Repeat</keyword>
<dbReference type="Pfam" id="PF07699">
    <property type="entry name" value="Ephrin_rec_like"/>
    <property type="match status" value="1"/>
</dbReference>
<dbReference type="SUPFAM" id="SSF57535">
    <property type="entry name" value="Complement control module/SCR domain"/>
    <property type="match status" value="9"/>
</dbReference>
<dbReference type="PROSITE" id="PS50923">
    <property type="entry name" value="SUSHI"/>
    <property type="match status" value="10"/>
</dbReference>
<dbReference type="FunFam" id="2.120.10.30:FF:000241">
    <property type="entry name" value="Low-density lipoprotein receptor-related protein 6"/>
    <property type="match status" value="2"/>
</dbReference>
<comment type="similarity">
    <text evidence="2">Belongs to the EGF domain peptide family.</text>
</comment>
<feature type="domain" description="HYR" evidence="13">
    <location>
        <begin position="1394"/>
        <end position="1478"/>
    </location>
</feature>
<feature type="transmembrane region" description="Helical" evidence="11">
    <location>
        <begin position="2046"/>
        <end position="2067"/>
    </location>
</feature>
<dbReference type="SMART" id="SM00135">
    <property type="entry name" value="LY"/>
    <property type="match status" value="12"/>
</dbReference>
<feature type="disulfide bond" evidence="9">
    <location>
        <begin position="1002"/>
        <end position="1045"/>
    </location>
</feature>
<keyword evidence="8" id="KW-0325">Glycoprotein</keyword>
<feature type="domain" description="HYR" evidence="13">
    <location>
        <begin position="1691"/>
        <end position="1769"/>
    </location>
</feature>
<dbReference type="InterPro" id="IPR011641">
    <property type="entry name" value="Tyr-kin_ephrin_A/B_rcpt-like"/>
</dbReference>
<gene>
    <name evidence="16" type="primary">LOC116296159</name>
</gene>
<evidence type="ECO:0000313" key="16">
    <source>
        <dbReference type="RefSeq" id="XP_031559988.1"/>
    </source>
</evidence>
<dbReference type="SUPFAM" id="SSF63825">
    <property type="entry name" value="YWTD domain"/>
    <property type="match status" value="3"/>
</dbReference>
<proteinExistence type="inferred from homology"/>
<reference evidence="16" key="1">
    <citation type="submission" date="2025-08" db="UniProtKB">
        <authorList>
            <consortium name="RefSeq"/>
        </authorList>
    </citation>
    <scope>IDENTIFICATION</scope>
    <source>
        <tissue evidence="16">Tentacle</tissue>
    </source>
</reference>
<feature type="repeat" description="LDL-receptor class B" evidence="10">
    <location>
        <begin position="471"/>
        <end position="513"/>
    </location>
</feature>
<feature type="domain" description="HYR" evidence="13">
    <location>
        <begin position="1122"/>
        <end position="1207"/>
    </location>
</feature>
<feature type="domain" description="HYR" evidence="13">
    <location>
        <begin position="235"/>
        <end position="320"/>
    </location>
</feature>
<feature type="domain" description="HYR" evidence="13">
    <location>
        <begin position="1605"/>
        <end position="1690"/>
    </location>
</feature>
<feature type="repeat" description="LDL-receptor class B" evidence="10">
    <location>
        <begin position="737"/>
        <end position="779"/>
    </location>
</feature>
<dbReference type="GO" id="GO:0060070">
    <property type="term" value="P:canonical Wnt signaling pathway"/>
    <property type="evidence" value="ECO:0007669"/>
    <property type="project" value="TreeGrafter"/>
</dbReference>
<dbReference type="SUPFAM" id="SSF57184">
    <property type="entry name" value="Growth factor receptor domain"/>
    <property type="match status" value="2"/>
</dbReference>
<dbReference type="Gene3D" id="2.10.70.10">
    <property type="entry name" value="Complement Module, domain 1"/>
    <property type="match status" value="10"/>
</dbReference>
<dbReference type="InterPro" id="IPR001879">
    <property type="entry name" value="GPCR_2_extracellular_dom"/>
</dbReference>
<keyword evidence="11" id="KW-0812">Transmembrane</keyword>
<comment type="caution">
    <text evidence="9">Lacks conserved residue(s) required for the propagation of feature annotation.</text>
</comment>
<dbReference type="PROSITE" id="PS01186">
    <property type="entry name" value="EGF_2"/>
    <property type="match status" value="1"/>
</dbReference>
<dbReference type="InParanoid" id="A0A6P8HX57"/>
<dbReference type="Proteomes" id="UP000515163">
    <property type="component" value="Unplaced"/>
</dbReference>
<name>A0A6P8HX57_ACTTE</name>
<evidence type="ECO:0000256" key="1">
    <source>
        <dbReference type="ARBA" id="ARBA00004251"/>
    </source>
</evidence>
<dbReference type="PROSITE" id="PS50825">
    <property type="entry name" value="HYR"/>
    <property type="match status" value="5"/>
</dbReference>
<feature type="domain" description="Sushi" evidence="14">
    <location>
        <begin position="321"/>
        <end position="383"/>
    </location>
</feature>
<dbReference type="Pfam" id="PF02494">
    <property type="entry name" value="HYR"/>
    <property type="match status" value="5"/>
</dbReference>
<dbReference type="GO" id="GO:0004930">
    <property type="term" value="F:G protein-coupled receptor activity"/>
    <property type="evidence" value="ECO:0007669"/>
    <property type="project" value="InterPro"/>
</dbReference>
<dbReference type="GeneID" id="116296159"/>
<dbReference type="Pfam" id="PF14670">
    <property type="entry name" value="FXa_inhibition"/>
    <property type="match status" value="1"/>
</dbReference>
<dbReference type="PROSITE" id="PS50227">
    <property type="entry name" value="G_PROTEIN_RECEP_F2_3"/>
    <property type="match status" value="1"/>
</dbReference>
<organism evidence="15 16">
    <name type="scientific">Actinia tenebrosa</name>
    <name type="common">Australian red waratah sea anemone</name>
    <dbReference type="NCBI Taxonomy" id="6105"/>
    <lineage>
        <taxon>Eukaryota</taxon>
        <taxon>Metazoa</taxon>
        <taxon>Cnidaria</taxon>
        <taxon>Anthozoa</taxon>
        <taxon>Hexacorallia</taxon>
        <taxon>Actiniaria</taxon>
        <taxon>Actiniidae</taxon>
        <taxon>Actinia</taxon>
    </lineage>
</organism>
<evidence type="ECO:0000256" key="4">
    <source>
        <dbReference type="ARBA" id="ARBA00022536"/>
    </source>
</evidence>
<protein>
    <submittedName>
        <fullName evidence="16">Sushi, von Willebrand factor type A, EGF and pentraxin domain-containing protein 1-like</fullName>
    </submittedName>
</protein>
<feature type="disulfide bond" evidence="9">
    <location>
        <begin position="1303"/>
        <end position="1330"/>
    </location>
</feature>
<evidence type="ECO:0000256" key="6">
    <source>
        <dbReference type="ARBA" id="ARBA00022737"/>
    </source>
</evidence>
<evidence type="ECO:0000313" key="15">
    <source>
        <dbReference type="Proteomes" id="UP000515163"/>
    </source>
</evidence>
<feature type="repeat" description="LDL-receptor class B" evidence="10">
    <location>
        <begin position="823"/>
        <end position="866"/>
    </location>
</feature>
<dbReference type="GO" id="GO:0005886">
    <property type="term" value="C:plasma membrane"/>
    <property type="evidence" value="ECO:0007669"/>
    <property type="project" value="UniProtKB-SubCell"/>
</dbReference>
<evidence type="ECO:0000256" key="10">
    <source>
        <dbReference type="PROSITE-ProRule" id="PRU00461"/>
    </source>
</evidence>
<feature type="repeat" description="LDL-receptor class B" evidence="10">
    <location>
        <begin position="1"/>
        <end position="42"/>
    </location>
</feature>
<sequence>MYWTDWGSLPKIETSYMDGTSRRVLFNTNLVWPNGLTIDKINSKLYWADASLDKIEESDLSGSGRRVLISHSGIHPFGLTLFDGDLYWTDWANKSVYSLNIVSVKQRRIASGMAKPMDIHAYNKTSLQEGSNSCSVSNGGCSDLCLPIPNGRTCACSDGSSLNINDPTKCGQVSAVNCSAPRIRPNSFLVTQQCGRQIGATCSFACQSGYSFVGGNTTITCQQNGNWSGEGPTCEDTQAPVFASCPKDILVYAERGKTSSMVNWSAPNATDNSGEAPSVTRVTGYSPPVRLNQGIYNMTYSATDRVNNKALCSFKITVQVINCTSQNAIGVLRVTECNNYYGGTCNFTCPVGYRLVGMAMLTCFATNGGPPGVWNGAVPTCQANSQQPYVFVSNTTNILSVGADLTSSTPVLHNHNRAVAVDVHVTRGLIFWSDVADKRIKRASINGSDVKTIVNYFIGVCDGLAVDWTSDLIYWSDTTLNNIEVARIDGTNRRTLISDNLDEPRGVAVDPLSRLIFWTDWGKEPKIERAYLNGKNRRTIVSSSLGWPNDITLDHRYYKIYWVDALNDKIESSDYSGNHRTMLFHRPGIHPFGVDLLSTSLFWTDWRTIQGVHKLDLSTGAVQSNVTLSGTAMGIAVFDTSRQPSSINSCQQNNGGCSHLCLLTPSGYDCACPTGYGLGSDGRTCNTYIERFIIFTDADMQTTNIISLDVTYKTWKILHHHSNRSRPIAIDYDPVEKRIYWTDVSLRLIASTFMNATSVKVVFWKNVLVPDGLAVDYLGRNLYWTDTGTNRIEVGRLDGSARKTLIYQNLDEPRAIALYAERGTMYWTDWGSLPKIETSYMDGTSRRVLFNINLAWPNGLTIDKINSKLYWADASFDKIEESDLSGSGRRVLISHSGIHPFGLTLFDGDLYWTDWANKSVYSLNIVSGKQRRIASGMAKPMDIHAYNKTSLQEGSNGCSVSNGGCSDLCLPIPNGRTCACSDGSSLNINDPTKCGQVSAVNCSAPRIRPNSFLVTQRCGRQIGATCSFACRSGYSFVGGNTKITCYQNGTWSGEGPICAVINCTAPNVVGAVRVTGCNTNNGGTCNFTCPVGYRLVGMAMLTCLATNGGPPGVWNGAVPTCQDTQAPVFVSCPRDSSVYAERGKLSSVVTWAAPNATDNSGEAPNITRVTGYSPPVRLNQGTYRVTYSATDRSNNKALCSFMISVRAINCTSQNAVGVLQVTGCNNYFGGTCNFTCPVNYRLVGMETLMCLATNGGPPGVWNGAVPTCEAITCPALRVPANASRSGCSGSVNERVGTICQFQCIHGYRPFVVVSRTCRQNGTWSGSDLSCSAVMCPPLTKPIHGTLTPASCLQYSHYGSVCTLSCDNGFQIGGTTSRTCTSNSIWTGQNDTRCEDITPPTFSASCPNNKVYDLDQCSNNITVNWTIPTAKDNSGVVRIVDPSHGPPLTLFSGVYTINYTAIDPTGNTKRCSFKIQVNKHVCRHPTNPVNGFLTSLTCNNVYGSVATFSCRSGYTISGSRTRSCLSSGQWSGVYTTCRRVTCPALSPLNFGTIEPPNCHTGLPVVSGTWCLFKCNLTNGYKNVGPDRTTCIQNGTWSEDVSKISCQDHVPPSLRCPQDTKLATDPGKDVSTFYWTIPTPTDNSGDQPSLTVKPDGIAPPYEFPVGNTMVEYTAKDSSNLKTRCSFTVTVRDKEAPTKVYCPPDFEVTSDKTSTEVYFPRAKFVDNVGVTRIITDRYNGSKMSYGEHNVTYTAYDRAGNTATCVIKITVSSISCEKPEHPKHGALSCLTLTGGMYCTVHCFKGYVFPVQNPLQICTNKGKWITKKVPDCKEPQIAKVTLEGIVHYIAKQCESRKEAIRKQFMAKMQKHYMANMHCKSDTNLCKLKKIEVTCRKARKRRSVDENDRVDISFEMELPLVKNASADLNKTVAELKSSVMETINKSVSKLEVDGQVITLDKSSPSTLKFVSLSCEPGQVLKDAVCVKCPSGYFMSLTTKSCSPCPANQYQELEGETSCKTCPSGTSGAEGEIGSTSNQSCLKDRGTGSPTTMIAAIVVSLVVAILLAMLIWILKRRQCICRKGPSEIKEGRQRIVYGPKAKEEYAGPSILNPTYEECHVYAEIGDPRPMYANLDDDIFLSKNMALRFENGASFNNQGFRMDSQA</sequence>
<feature type="repeat" description="LDL-receptor class B" evidence="10">
    <location>
        <begin position="514"/>
        <end position="557"/>
    </location>
</feature>
<keyword evidence="4" id="KW-0245">EGF-like domain</keyword>
<feature type="repeat" description="LDL-receptor class B" evidence="10">
    <location>
        <begin position="867"/>
        <end position="909"/>
    </location>
</feature>
<feature type="domain" description="Sushi" evidence="14">
    <location>
        <begin position="1333"/>
        <end position="1395"/>
    </location>
</feature>
<dbReference type="Pfam" id="PF00058">
    <property type="entry name" value="Ldl_recept_b"/>
    <property type="match status" value="9"/>
</dbReference>
<evidence type="ECO:0000256" key="11">
    <source>
        <dbReference type="SAM" id="Phobius"/>
    </source>
</evidence>
<comment type="subcellular location">
    <subcellularLocation>
        <location evidence="1">Cell membrane</location>
        <topology evidence="1">Single-pass type I membrane protein</topology>
    </subcellularLocation>
</comment>
<evidence type="ECO:0000256" key="3">
    <source>
        <dbReference type="ARBA" id="ARBA00022475"/>
    </source>
</evidence>
<dbReference type="Pfam" id="PF00084">
    <property type="entry name" value="Sushi"/>
    <property type="match status" value="8"/>
</dbReference>
<dbReference type="CDD" id="cd00033">
    <property type="entry name" value="CCP"/>
    <property type="match status" value="9"/>
</dbReference>
<dbReference type="SMART" id="SM01411">
    <property type="entry name" value="Ephrin_rec_like"/>
    <property type="match status" value="2"/>
</dbReference>
<feature type="disulfide bond" evidence="9">
    <location>
        <begin position="1509"/>
        <end position="1536"/>
    </location>
</feature>
<feature type="domain" description="G-protein coupled receptors family 2 profile 1" evidence="12">
    <location>
        <begin position="1316"/>
        <end position="1397"/>
    </location>
</feature>
<keyword evidence="3" id="KW-1003">Cell membrane</keyword>
<keyword evidence="11" id="KW-1133">Transmembrane helix</keyword>